<organism evidence="1 2">
    <name type="scientific">Sphingomonas lenta</name>
    <dbReference type="NCBI Taxonomy" id="1141887"/>
    <lineage>
        <taxon>Bacteria</taxon>
        <taxon>Pseudomonadati</taxon>
        <taxon>Pseudomonadota</taxon>
        <taxon>Alphaproteobacteria</taxon>
        <taxon>Sphingomonadales</taxon>
        <taxon>Sphingomonadaceae</taxon>
        <taxon>Sphingomonas</taxon>
    </lineage>
</organism>
<gene>
    <name evidence="1" type="ORF">CKY28_07285</name>
</gene>
<proteinExistence type="predicted"/>
<evidence type="ECO:0000313" key="2">
    <source>
        <dbReference type="Proteomes" id="UP000218151"/>
    </source>
</evidence>
<keyword evidence="2" id="KW-1185">Reference proteome</keyword>
<dbReference type="AlphaFoldDB" id="A0A2A2SE26"/>
<sequence length="280" mass="29057">MSSLPPVDPRSRPRYALIGLALVLTFLAGLAVAAWTGRRFGWFAPPAAPVVAPQPSAAPAPPRPALPQADLATLTAREAALASQLAALEARLPVIAADVAQAGSQAGRAEAVLVAGAVRRALDRGVPLGRLEEQLRLRFPNDAPTVETIVQAAGEPVTLEDLRLGFDAIAPELQSGARDGVFPALRRELGTLIVLRRAGSPSPLPAERVARARRLLDSGQVEAALAETQTLPGAGRALNWTAAARRYVAARRALDSLEEAALAVPAVQAPVTPGNAPAAM</sequence>
<evidence type="ECO:0000313" key="1">
    <source>
        <dbReference type="EMBL" id="PAX07463.1"/>
    </source>
</evidence>
<reference evidence="2" key="1">
    <citation type="submission" date="2017-09" db="EMBL/GenBank/DDBJ databases">
        <authorList>
            <person name="Feng G."/>
            <person name="Zhu H."/>
        </authorList>
    </citation>
    <scope>NUCLEOTIDE SEQUENCE [LARGE SCALE GENOMIC DNA]</scope>
    <source>
        <strain evidence="2">1PNM-20</strain>
    </source>
</reference>
<protein>
    <submittedName>
        <fullName evidence="1">Uncharacterized protein</fullName>
    </submittedName>
</protein>
<dbReference type="Proteomes" id="UP000218151">
    <property type="component" value="Unassembled WGS sequence"/>
</dbReference>
<dbReference type="EMBL" id="NSLI01000003">
    <property type="protein sequence ID" value="PAX07463.1"/>
    <property type="molecule type" value="Genomic_DNA"/>
</dbReference>
<accession>A0A2A2SE26</accession>
<comment type="caution">
    <text evidence="1">The sequence shown here is derived from an EMBL/GenBank/DDBJ whole genome shotgun (WGS) entry which is preliminary data.</text>
</comment>
<name>A0A2A2SE26_9SPHN</name>
<dbReference type="RefSeq" id="WP_095997706.1">
    <property type="nucleotide sequence ID" value="NZ_NSLI01000003.1"/>
</dbReference>